<keyword evidence="11" id="KW-1185">Reference proteome</keyword>
<dbReference type="GO" id="GO:0006952">
    <property type="term" value="P:defense response"/>
    <property type="evidence" value="ECO:0007669"/>
    <property type="project" value="UniProtKB-KW"/>
</dbReference>
<evidence type="ECO:0000256" key="7">
    <source>
        <dbReference type="ARBA" id="ARBA00047304"/>
    </source>
</evidence>
<evidence type="ECO:0000256" key="8">
    <source>
        <dbReference type="SAM" id="MobiDB-lite"/>
    </source>
</evidence>
<proteinExistence type="predicted"/>
<evidence type="ECO:0000256" key="2">
    <source>
        <dbReference type="ARBA" id="ARBA00022614"/>
    </source>
</evidence>
<reference evidence="10 11" key="1">
    <citation type="journal article" date="2021" name="bioRxiv">
        <title>The Gossypium anomalum genome as a resource for cotton improvement and evolutionary analysis of hybrid incompatibility.</title>
        <authorList>
            <person name="Grover C.E."/>
            <person name="Yuan D."/>
            <person name="Arick M.A."/>
            <person name="Miller E.R."/>
            <person name="Hu G."/>
            <person name="Peterson D.G."/>
            <person name="Wendel J.F."/>
            <person name="Udall J.A."/>
        </authorList>
    </citation>
    <scope>NUCLEOTIDE SEQUENCE [LARGE SCALE GENOMIC DNA]</scope>
    <source>
        <strain evidence="10">JFW-Udall</strain>
        <tissue evidence="10">Leaf</tissue>
    </source>
</reference>
<dbReference type="Gene3D" id="3.40.50.300">
    <property type="entry name" value="P-loop containing nucleotide triphosphate hydrolases"/>
    <property type="match status" value="1"/>
</dbReference>
<dbReference type="FunFam" id="3.40.50.10140:FF:000007">
    <property type="entry name" value="Disease resistance protein (TIR-NBS-LRR class)"/>
    <property type="match status" value="1"/>
</dbReference>
<evidence type="ECO:0000256" key="5">
    <source>
        <dbReference type="ARBA" id="ARBA00022821"/>
    </source>
</evidence>
<dbReference type="InterPro" id="IPR044974">
    <property type="entry name" value="Disease_R_plants"/>
</dbReference>
<dbReference type="PANTHER" id="PTHR11017">
    <property type="entry name" value="LEUCINE-RICH REPEAT-CONTAINING PROTEIN"/>
    <property type="match status" value="1"/>
</dbReference>
<evidence type="ECO:0000256" key="3">
    <source>
        <dbReference type="ARBA" id="ARBA00022737"/>
    </source>
</evidence>
<evidence type="ECO:0000256" key="6">
    <source>
        <dbReference type="ARBA" id="ARBA00023027"/>
    </source>
</evidence>
<organism evidence="10 11">
    <name type="scientific">Gossypium anomalum</name>
    <dbReference type="NCBI Taxonomy" id="47600"/>
    <lineage>
        <taxon>Eukaryota</taxon>
        <taxon>Viridiplantae</taxon>
        <taxon>Streptophyta</taxon>
        <taxon>Embryophyta</taxon>
        <taxon>Tracheophyta</taxon>
        <taxon>Spermatophyta</taxon>
        <taxon>Magnoliopsida</taxon>
        <taxon>eudicotyledons</taxon>
        <taxon>Gunneridae</taxon>
        <taxon>Pentapetalae</taxon>
        <taxon>rosids</taxon>
        <taxon>malvids</taxon>
        <taxon>Malvales</taxon>
        <taxon>Malvaceae</taxon>
        <taxon>Malvoideae</taxon>
        <taxon>Gossypium</taxon>
    </lineage>
</organism>
<dbReference type="SUPFAM" id="SSF52540">
    <property type="entry name" value="P-loop containing nucleoside triphosphate hydrolases"/>
    <property type="match status" value="1"/>
</dbReference>
<dbReference type="SMART" id="SM00255">
    <property type="entry name" value="TIR"/>
    <property type="match status" value="1"/>
</dbReference>
<sequence length="1233" mass="140110">MSSLLSTSSSISRKKYDVFLSFRGEDTRKNFTDHLYDALNRSGIATFRDDPKLEAGEEIAPELLKAIQQSWCSVIVFSETYAFSGWCLEELAEIVKQKNDKAHKVFPIFYHVDPSDLRKQKGKVEEAFAKHEERYKEDKDKIQKWRNALTEVANISGWHLNNRHESEFIGDVVKKISTKLCQTYPIVHDELVGISLRLEELYSKINIGEDDVRIIGICGMGGIGKTTLARVAYTQMLPHFEGKCFLADIREVSNKHGLVSLQKQLLSQILPDECFNFFNVHQGNAIISHRLSSKKVLVVLDDVDNVQHLKCLVGRLDWFNIGSRIIVTTRDEHLLRSYRINDVYMPTTLNPNDALRLFNLKAFDSDTVPKYDFIELSKQVVHYAGGLPLALEVLGSFLYGRDLAHWRSAIERLKQDSNKEILDTLRISFDGLEEKEKNIFLDIACFFNGEKKDLVMKVLDGCEFFPDIGIDVLVKKSLIKVSDNNQYLQMHALLQEMGRKIVEEKCVNEPGKRCRLWKEKDVHHVLTKNTATEAVEGMIIDNKWESSKMFNLRADTFSKMKNLRLLKVLCLSNCDDLKYLSDELRLLDWTGYPLKSLPSSFQPDNLVALLLLYSHIEQLWKGNRPLFKLKTINLKGSQNLIKTPDFTTAPKLETLIMEGCTRLVDVHPSIGVLKSLKLLNLRDCKSLRNLPTKIGMESLETLILSGCSNLIRFPEIDGKMEHLKTLDLSGCSKIKYLPVNLQQVEFLEGLDLSETSITEPPSFIFHLKNIKILSFSGRKGPSYKSRPNLPSLFKVIQGRTNPMARMLPLLSGLSSLRMLNLRDCNLCEGDIPRDISSLSCLMNLDLSGNNFISIPASLTRLSKLWFLDLSNCNMCTLGEADIHRLSSLSYLYLGGNNFITIPLALTQLCSLKLLGLSNCIELKFLPDLLTSIADVRIDGCASLEVVASPSKVCNLVDKASVKAINCFKLAENINALTLLKKHLKAFANSRKKFDIIMPGSEIPEWFSQQKSDSSIKIPLPKDSQWIGVASCCTFINNDASRDDEDISCSAFIYCRNSEQTSCDGSIFRGRDCRQIDGSGWLVGKGFNEPIMKDHLFLRYWSRDKLYPISMEDKYGHCETNNLRATDCLDQKCDEFEMRFESPVSSAKVKKCGVRIVYEKDLEEIKELQCHTTKSSPNFEHIHQHSAHNHGSVDSTSHKKRKANIYDEAEEEGPQPKRMQKFFNFIMGQSGKKH</sequence>
<dbReference type="EC" id="3.2.2.6" evidence="1"/>
<dbReference type="Gene3D" id="1.10.8.430">
    <property type="entry name" value="Helical domain of apoptotic protease-activating factors"/>
    <property type="match status" value="1"/>
</dbReference>
<keyword evidence="4" id="KW-0378">Hydrolase</keyword>
<protein>
    <recommendedName>
        <fullName evidence="1">ADP-ribosyl cyclase/cyclic ADP-ribose hydrolase</fullName>
        <ecNumber evidence="1">3.2.2.6</ecNumber>
    </recommendedName>
</protein>
<comment type="catalytic activity">
    <reaction evidence="7">
        <text>NAD(+) + H2O = ADP-D-ribose + nicotinamide + H(+)</text>
        <dbReference type="Rhea" id="RHEA:16301"/>
        <dbReference type="ChEBI" id="CHEBI:15377"/>
        <dbReference type="ChEBI" id="CHEBI:15378"/>
        <dbReference type="ChEBI" id="CHEBI:17154"/>
        <dbReference type="ChEBI" id="CHEBI:57540"/>
        <dbReference type="ChEBI" id="CHEBI:57967"/>
        <dbReference type="EC" id="3.2.2.6"/>
    </reaction>
    <physiologicalReaction direction="left-to-right" evidence="7">
        <dbReference type="Rhea" id="RHEA:16302"/>
    </physiologicalReaction>
</comment>
<dbReference type="Pfam" id="PF20160">
    <property type="entry name" value="C-JID"/>
    <property type="match status" value="1"/>
</dbReference>
<dbReference type="InterPro" id="IPR032675">
    <property type="entry name" value="LRR_dom_sf"/>
</dbReference>
<keyword evidence="5" id="KW-0611">Plant defense</keyword>
<dbReference type="GO" id="GO:0043531">
    <property type="term" value="F:ADP binding"/>
    <property type="evidence" value="ECO:0007669"/>
    <property type="project" value="InterPro"/>
</dbReference>
<dbReference type="Pfam" id="PF01582">
    <property type="entry name" value="TIR"/>
    <property type="match status" value="1"/>
</dbReference>
<dbReference type="PANTHER" id="PTHR11017:SF559">
    <property type="entry name" value="DISEASE RESISTANCE PROTEIN CHL1"/>
    <property type="match status" value="1"/>
</dbReference>
<feature type="domain" description="TIR" evidence="9">
    <location>
        <begin position="14"/>
        <end position="180"/>
    </location>
</feature>
<evidence type="ECO:0000313" key="10">
    <source>
        <dbReference type="EMBL" id="KAG8479609.1"/>
    </source>
</evidence>
<keyword evidence="2" id="KW-0433">Leucine-rich repeat</keyword>
<dbReference type="SUPFAM" id="SSF52200">
    <property type="entry name" value="Toll/Interleukin receptor TIR domain"/>
    <property type="match status" value="1"/>
</dbReference>
<dbReference type="InterPro" id="IPR058192">
    <property type="entry name" value="WHD_ROQ1-like"/>
</dbReference>
<dbReference type="Proteomes" id="UP000701853">
    <property type="component" value="Chromosome 11"/>
</dbReference>
<evidence type="ECO:0000259" key="9">
    <source>
        <dbReference type="PROSITE" id="PS50104"/>
    </source>
</evidence>
<dbReference type="GO" id="GO:0007165">
    <property type="term" value="P:signal transduction"/>
    <property type="evidence" value="ECO:0007669"/>
    <property type="project" value="InterPro"/>
</dbReference>
<dbReference type="InterPro" id="IPR036390">
    <property type="entry name" value="WH_DNA-bd_sf"/>
</dbReference>
<evidence type="ECO:0000256" key="1">
    <source>
        <dbReference type="ARBA" id="ARBA00011982"/>
    </source>
</evidence>
<dbReference type="InterPro" id="IPR027417">
    <property type="entry name" value="P-loop_NTPase"/>
</dbReference>
<dbReference type="Pfam" id="PF23282">
    <property type="entry name" value="WHD_ROQ1"/>
    <property type="match status" value="1"/>
</dbReference>
<dbReference type="OrthoDB" id="992473at2759"/>
<dbReference type="InterPro" id="IPR000157">
    <property type="entry name" value="TIR_dom"/>
</dbReference>
<accession>A0A8J5Y8R1</accession>
<dbReference type="GO" id="GO:0061809">
    <property type="term" value="F:NAD+ nucleosidase activity, cyclic ADP-ribose generating"/>
    <property type="evidence" value="ECO:0007669"/>
    <property type="project" value="UniProtKB-EC"/>
</dbReference>
<name>A0A8J5Y8R1_9ROSI</name>
<evidence type="ECO:0000313" key="11">
    <source>
        <dbReference type="Proteomes" id="UP000701853"/>
    </source>
</evidence>
<evidence type="ECO:0000256" key="4">
    <source>
        <dbReference type="ARBA" id="ARBA00022801"/>
    </source>
</evidence>
<dbReference type="AlphaFoldDB" id="A0A8J5Y8R1"/>
<dbReference type="EMBL" id="JAHUZN010000011">
    <property type="protein sequence ID" value="KAG8479609.1"/>
    <property type="molecule type" value="Genomic_DNA"/>
</dbReference>
<keyword evidence="3" id="KW-0677">Repeat</keyword>
<feature type="region of interest" description="Disordered" evidence="8">
    <location>
        <begin position="1183"/>
        <end position="1216"/>
    </location>
</feature>
<dbReference type="SUPFAM" id="SSF46785">
    <property type="entry name" value="Winged helix' DNA-binding domain"/>
    <property type="match status" value="1"/>
</dbReference>
<dbReference type="Gene3D" id="3.40.50.10140">
    <property type="entry name" value="Toll/interleukin-1 receptor homology (TIR) domain"/>
    <property type="match status" value="1"/>
</dbReference>
<gene>
    <name evidence="10" type="ORF">CXB51_029450</name>
</gene>
<dbReference type="PROSITE" id="PS50104">
    <property type="entry name" value="TIR"/>
    <property type="match status" value="1"/>
</dbReference>
<dbReference type="Pfam" id="PF00931">
    <property type="entry name" value="NB-ARC"/>
    <property type="match status" value="1"/>
</dbReference>
<dbReference type="InterPro" id="IPR042197">
    <property type="entry name" value="Apaf_helical"/>
</dbReference>
<dbReference type="InterPro" id="IPR002182">
    <property type="entry name" value="NB-ARC"/>
</dbReference>
<dbReference type="PRINTS" id="PR00364">
    <property type="entry name" value="DISEASERSIST"/>
</dbReference>
<dbReference type="Gene3D" id="3.80.10.10">
    <property type="entry name" value="Ribonuclease Inhibitor"/>
    <property type="match status" value="2"/>
</dbReference>
<comment type="caution">
    <text evidence="10">The sequence shown here is derived from an EMBL/GenBank/DDBJ whole genome shotgun (WGS) entry which is preliminary data.</text>
</comment>
<dbReference type="SUPFAM" id="SSF52058">
    <property type="entry name" value="L domain-like"/>
    <property type="match status" value="2"/>
</dbReference>
<keyword evidence="6" id="KW-0520">NAD</keyword>
<dbReference type="InterPro" id="IPR045344">
    <property type="entry name" value="C-JID"/>
</dbReference>
<dbReference type="InterPro" id="IPR035897">
    <property type="entry name" value="Toll_tir_struct_dom_sf"/>
</dbReference>